<gene>
    <name evidence="10" type="primary">outC</name>
    <name evidence="10" type="ORF">MGA5115_00633</name>
    <name evidence="11" type="ORF">MGA5116_00851</name>
</gene>
<evidence type="ECO:0000313" key="11">
    <source>
        <dbReference type="EMBL" id="SBT20268.1"/>
    </source>
</evidence>
<dbReference type="AlphaFoldDB" id="A0A1C3JMZ4"/>
<dbReference type="GO" id="GO:0015031">
    <property type="term" value="P:protein transport"/>
    <property type="evidence" value="ECO:0007669"/>
    <property type="project" value="UniProtKB-KW"/>
</dbReference>
<evidence type="ECO:0000313" key="10">
    <source>
        <dbReference type="EMBL" id="SBT16552.1"/>
    </source>
</evidence>
<keyword evidence="8" id="KW-0472">Membrane</keyword>
<keyword evidence="6" id="KW-0653">Protein transport</keyword>
<evidence type="ECO:0000256" key="3">
    <source>
        <dbReference type="ARBA" id="ARBA00022475"/>
    </source>
</evidence>
<name>A0A1C3JMZ4_9GAMM</name>
<keyword evidence="4" id="KW-0997">Cell inner membrane</keyword>
<evidence type="ECO:0000256" key="2">
    <source>
        <dbReference type="ARBA" id="ARBA00022448"/>
    </source>
</evidence>
<keyword evidence="2" id="KW-0813">Transport</keyword>
<feature type="domain" description="Type II secretion system protein GspC N-terminal" evidence="9">
    <location>
        <begin position="38"/>
        <end position="142"/>
    </location>
</feature>
<evidence type="ECO:0000313" key="12">
    <source>
        <dbReference type="Proteomes" id="UP000092840"/>
    </source>
</evidence>
<dbReference type="Proteomes" id="UP000092840">
    <property type="component" value="Unassembled WGS sequence"/>
</dbReference>
<protein>
    <submittedName>
        <fullName evidence="10">Type II secretion system protein C</fullName>
    </submittedName>
</protein>
<keyword evidence="5" id="KW-0812">Transmembrane</keyword>
<evidence type="ECO:0000256" key="5">
    <source>
        <dbReference type="ARBA" id="ARBA00022692"/>
    </source>
</evidence>
<dbReference type="Proteomes" id="UP000092871">
    <property type="component" value="Unassembled WGS sequence"/>
</dbReference>
<dbReference type="SUPFAM" id="SSF50156">
    <property type="entry name" value="PDZ domain-like"/>
    <property type="match status" value="1"/>
</dbReference>
<evidence type="ECO:0000256" key="8">
    <source>
        <dbReference type="ARBA" id="ARBA00023136"/>
    </source>
</evidence>
<evidence type="ECO:0000313" key="13">
    <source>
        <dbReference type="Proteomes" id="UP000092871"/>
    </source>
</evidence>
<comment type="subcellular location">
    <subcellularLocation>
        <location evidence="1">Cell inner membrane</location>
    </subcellularLocation>
</comment>
<evidence type="ECO:0000259" key="9">
    <source>
        <dbReference type="Pfam" id="PF11356"/>
    </source>
</evidence>
<keyword evidence="3" id="KW-1003">Cell membrane</keyword>
<evidence type="ECO:0000256" key="7">
    <source>
        <dbReference type="ARBA" id="ARBA00022989"/>
    </source>
</evidence>
<evidence type="ECO:0000256" key="1">
    <source>
        <dbReference type="ARBA" id="ARBA00004533"/>
    </source>
</evidence>
<dbReference type="InterPro" id="IPR036034">
    <property type="entry name" value="PDZ_sf"/>
</dbReference>
<dbReference type="OrthoDB" id="5574088at2"/>
<dbReference type="Gene3D" id="2.30.30.830">
    <property type="match status" value="1"/>
</dbReference>
<dbReference type="EMBL" id="FLRA01000003">
    <property type="protein sequence ID" value="SBT16552.1"/>
    <property type="molecule type" value="Genomic_DNA"/>
</dbReference>
<keyword evidence="12" id="KW-1185">Reference proteome</keyword>
<evidence type="ECO:0000256" key="6">
    <source>
        <dbReference type="ARBA" id="ARBA00022927"/>
    </source>
</evidence>
<reference evidence="10 13" key="2">
    <citation type="submission" date="2016-06" db="EMBL/GenBank/DDBJ databases">
        <authorList>
            <person name="Kjaerup R.B."/>
            <person name="Dalgaard T.S."/>
            <person name="Juul-Madsen H.R."/>
        </authorList>
    </citation>
    <scope>NUCLEOTIDE SEQUENCE [LARGE SCALE GENOMIC DNA]</scope>
    <source>
        <strain evidence="10 13">CECT 5115</strain>
    </source>
</reference>
<dbReference type="Pfam" id="PF11356">
    <property type="entry name" value="T2SSC"/>
    <property type="match status" value="1"/>
</dbReference>
<dbReference type="Gene3D" id="2.30.42.10">
    <property type="match status" value="1"/>
</dbReference>
<accession>A0A1C3JMZ4</accession>
<dbReference type="EMBL" id="FLRB01000006">
    <property type="protein sequence ID" value="SBT20268.1"/>
    <property type="molecule type" value="Genomic_DNA"/>
</dbReference>
<proteinExistence type="predicted"/>
<dbReference type="InterPro" id="IPR024961">
    <property type="entry name" value="T2SS_GspC_N"/>
</dbReference>
<organism evidence="10 13">
    <name type="scientific">Marinomonas gallaica</name>
    <dbReference type="NCBI Taxonomy" id="1806667"/>
    <lineage>
        <taxon>Bacteria</taxon>
        <taxon>Pseudomonadati</taxon>
        <taxon>Pseudomonadota</taxon>
        <taxon>Gammaproteobacteria</taxon>
        <taxon>Oceanospirillales</taxon>
        <taxon>Oceanospirillaceae</taxon>
        <taxon>Marinomonas</taxon>
    </lineage>
</organism>
<dbReference type="GO" id="GO:0005886">
    <property type="term" value="C:plasma membrane"/>
    <property type="evidence" value="ECO:0007669"/>
    <property type="project" value="UniProtKB-SubCell"/>
</dbReference>
<reference evidence="11 12" key="1">
    <citation type="submission" date="2016-06" db="EMBL/GenBank/DDBJ databases">
        <authorList>
            <person name="Rodrigo-Torres L."/>
            <person name="Arahal D.R."/>
        </authorList>
    </citation>
    <scope>NUCLEOTIDE SEQUENCE [LARGE SCALE GENOMIC DNA]</scope>
    <source>
        <strain evidence="11 12">CECT 5116</strain>
    </source>
</reference>
<keyword evidence="7" id="KW-1133">Transmembrane helix</keyword>
<dbReference type="RefSeq" id="WP_067031760.1">
    <property type="nucleotide sequence ID" value="NZ_FLRA01000003.1"/>
</dbReference>
<evidence type="ECO:0000256" key="4">
    <source>
        <dbReference type="ARBA" id="ARBA00022519"/>
    </source>
</evidence>
<sequence>MPWKSVEKYAVRLIIFAAVTACAVAVGASFARWYFPTTAFSLAAPSNVTSALDSPAIKLNAELFGAVPIAQQALKPTQLKLSLVGVLPSQDPANGVAMIRSPSVSDATYDVGAELLPDVRLVGVYDDYVVIDRAGKMESLFLVNISDDDPNNALFMSTDTVQQASGGERHQTDVVIAGKQSAEERWKSTSQAFLDQPKAFLEDVGVTMTSEGYQLNQGNALSQFGLQPGDKIVSVNGVLLNDATPSVEAMKALRNAENLRVEVERKGKRFIINVSTH</sequence>